<dbReference type="PANTHER" id="PTHR33371:SF17">
    <property type="entry name" value="MCE-FAMILY PROTEIN MCE1B"/>
    <property type="match status" value="1"/>
</dbReference>
<gene>
    <name evidence="4" type="primary">mceB</name>
    <name evidence="4" type="ORF">GOSPT_075_00070</name>
</gene>
<organism evidence="4 5">
    <name type="scientific">Gordonia sputi NBRC 100414</name>
    <dbReference type="NCBI Taxonomy" id="1089453"/>
    <lineage>
        <taxon>Bacteria</taxon>
        <taxon>Bacillati</taxon>
        <taxon>Actinomycetota</taxon>
        <taxon>Actinomycetes</taxon>
        <taxon>Mycobacteriales</taxon>
        <taxon>Gordoniaceae</taxon>
        <taxon>Gordonia</taxon>
    </lineage>
</organism>
<feature type="compositionally biased region" description="Low complexity" evidence="1">
    <location>
        <begin position="137"/>
        <end position="147"/>
    </location>
</feature>
<dbReference type="EMBL" id="BAFC01000075">
    <property type="protein sequence ID" value="GAB39649.1"/>
    <property type="molecule type" value="Genomic_DNA"/>
</dbReference>
<evidence type="ECO:0000256" key="1">
    <source>
        <dbReference type="SAM" id="MobiDB-lite"/>
    </source>
</evidence>
<dbReference type="InterPro" id="IPR052336">
    <property type="entry name" value="MlaD_Phospholipid_Transporter"/>
</dbReference>
<reference evidence="4 5" key="1">
    <citation type="submission" date="2012-02" db="EMBL/GenBank/DDBJ databases">
        <title>Whole genome shotgun sequence of Gordonia sputi NBRC 100414.</title>
        <authorList>
            <person name="Yoshida I."/>
            <person name="Hosoyama A."/>
            <person name="Tsuchikane K."/>
            <person name="Katsumata H."/>
            <person name="Yamazaki S."/>
            <person name="Fujita N."/>
        </authorList>
    </citation>
    <scope>NUCLEOTIDE SEQUENCE [LARGE SCALE GENOMIC DNA]</scope>
    <source>
        <strain evidence="4 5">NBRC 100414</strain>
    </source>
</reference>
<proteinExistence type="predicted"/>
<evidence type="ECO:0000313" key="4">
    <source>
        <dbReference type="EMBL" id="GAB39649.1"/>
    </source>
</evidence>
<evidence type="ECO:0000313" key="5">
    <source>
        <dbReference type="Proteomes" id="UP000005845"/>
    </source>
</evidence>
<feature type="compositionally biased region" description="Basic and acidic residues" evidence="1">
    <location>
        <begin position="118"/>
        <end position="131"/>
    </location>
</feature>
<dbReference type="AlphaFoldDB" id="H5U1P1"/>
<dbReference type="eggNOG" id="COG1463">
    <property type="taxonomic scope" value="Bacteria"/>
</dbReference>
<dbReference type="RefSeq" id="WP_005206521.1">
    <property type="nucleotide sequence ID" value="NZ_BAFC01000075.1"/>
</dbReference>
<dbReference type="PANTHER" id="PTHR33371">
    <property type="entry name" value="INTERMEMBRANE PHOSPHOLIPID TRANSPORT SYSTEM BINDING PROTEIN MLAD-RELATED"/>
    <property type="match status" value="1"/>
</dbReference>
<name>H5U1P1_9ACTN</name>
<dbReference type="Pfam" id="PF11887">
    <property type="entry name" value="Mce4_CUP1"/>
    <property type="match status" value="1"/>
</dbReference>
<comment type="caution">
    <text evidence="4">The sequence shown here is derived from an EMBL/GenBank/DDBJ whole genome shotgun (WGS) entry which is preliminary data.</text>
</comment>
<dbReference type="GO" id="GO:0051701">
    <property type="term" value="P:biological process involved in interaction with host"/>
    <property type="evidence" value="ECO:0007669"/>
    <property type="project" value="TreeGrafter"/>
</dbReference>
<keyword evidence="5" id="KW-1185">Reference proteome</keyword>
<accession>H5U1P1</accession>
<protein>
    <submittedName>
        <fullName evidence="4">Mce family protein</fullName>
    </submittedName>
</protein>
<dbReference type="InterPro" id="IPR003399">
    <property type="entry name" value="Mce/MlaD"/>
</dbReference>
<dbReference type="Proteomes" id="UP000005845">
    <property type="component" value="Unassembled WGS sequence"/>
</dbReference>
<evidence type="ECO:0000259" key="3">
    <source>
        <dbReference type="Pfam" id="PF11887"/>
    </source>
</evidence>
<dbReference type="GO" id="GO:0005576">
    <property type="term" value="C:extracellular region"/>
    <property type="evidence" value="ECO:0007669"/>
    <property type="project" value="TreeGrafter"/>
</dbReference>
<dbReference type="InterPro" id="IPR024516">
    <property type="entry name" value="Mce_C"/>
</dbReference>
<feature type="region of interest" description="Disordered" evidence="1">
    <location>
        <begin position="118"/>
        <end position="159"/>
    </location>
</feature>
<evidence type="ECO:0000259" key="2">
    <source>
        <dbReference type="Pfam" id="PF02470"/>
    </source>
</evidence>
<sequence length="370" mass="39260">MRNASSATKRLLLVAAVVILALYAIVQAINRPVGGDVETYRAEFSDVFGLHKNADVRVRGVQVGKVTDIDLQPTGVALVTFTVREENRLTNRDQLAIRFQNLVGQRYLAVTKAEVAEKSEVTEKSEVPEKSDDSEESGVAGAASSSAPTDVTPLDPDQVIPAAKTSGSFDITKLFNGLRPLLQGADPEVFNTFATNMLHLLQGEDGVGLGDVLADVERLTRFATDKKALIATIVNNLGVVSAALQGKSEIIGVLMKGLGVLFDTLETKLDLLKSAFGNGAKVFPPIVDLLSNLFDLTLGGHDNVSARIMQLVPDTNQFAEVLGALPTFLATVNASMSHLGFDATCSRGEVSLPEMGQVLLGGGKVTLCKA</sequence>
<feature type="domain" description="Mce/MlaD" evidence="2">
    <location>
        <begin position="39"/>
        <end position="111"/>
    </location>
</feature>
<feature type="domain" description="Mammalian cell entry C-terminal" evidence="3">
    <location>
        <begin position="152"/>
        <end position="290"/>
    </location>
</feature>
<dbReference type="Pfam" id="PF02470">
    <property type="entry name" value="MlaD"/>
    <property type="match status" value="1"/>
</dbReference>